<feature type="non-terminal residue" evidence="2">
    <location>
        <position position="72"/>
    </location>
</feature>
<keyword evidence="3" id="KW-1185">Reference proteome</keyword>
<organism evidence="2 3">
    <name type="scientific">Zosterops borbonicus</name>
    <dbReference type="NCBI Taxonomy" id="364589"/>
    <lineage>
        <taxon>Eukaryota</taxon>
        <taxon>Metazoa</taxon>
        <taxon>Chordata</taxon>
        <taxon>Craniata</taxon>
        <taxon>Vertebrata</taxon>
        <taxon>Euteleostomi</taxon>
        <taxon>Archelosauria</taxon>
        <taxon>Archosauria</taxon>
        <taxon>Dinosauria</taxon>
        <taxon>Saurischia</taxon>
        <taxon>Theropoda</taxon>
        <taxon>Coelurosauria</taxon>
        <taxon>Aves</taxon>
        <taxon>Neognathae</taxon>
        <taxon>Neoaves</taxon>
        <taxon>Telluraves</taxon>
        <taxon>Australaves</taxon>
        <taxon>Passeriformes</taxon>
        <taxon>Sylvioidea</taxon>
        <taxon>Zosteropidae</taxon>
        <taxon>Zosterops</taxon>
    </lineage>
</organism>
<gene>
    <name evidence="2" type="ORF">HGM15179_005828</name>
</gene>
<sequence length="72" mass="7406">DQLTLPGSVGTLGLQRSSDSNSRCRPPGAPTHPPGTLVMPGKFLCPCCLSPAPLQPEASSPFPASCCQGKRT</sequence>
<reference evidence="2" key="1">
    <citation type="submission" date="2019-04" db="EMBL/GenBank/DDBJ databases">
        <title>Genome assembly of Zosterops borbonicus 15179.</title>
        <authorList>
            <person name="Leroy T."/>
            <person name="Anselmetti Y."/>
            <person name="Tilak M.-K."/>
            <person name="Nabholz B."/>
        </authorList>
    </citation>
    <scope>NUCLEOTIDE SEQUENCE</scope>
    <source>
        <strain evidence="2">HGM_15179</strain>
        <tissue evidence="2">Muscle</tissue>
    </source>
</reference>
<protein>
    <submittedName>
        <fullName evidence="2">Uncharacterized protein</fullName>
    </submittedName>
</protein>
<comment type="caution">
    <text evidence="2">The sequence shown here is derived from an EMBL/GenBank/DDBJ whole genome shotgun (WGS) entry which is preliminary data.</text>
</comment>
<dbReference type="AlphaFoldDB" id="A0A8K1LPG2"/>
<feature type="non-terminal residue" evidence="2">
    <location>
        <position position="1"/>
    </location>
</feature>
<name>A0A8K1LPG2_9PASS</name>
<feature type="region of interest" description="Disordered" evidence="1">
    <location>
        <begin position="1"/>
        <end position="35"/>
    </location>
</feature>
<evidence type="ECO:0000313" key="3">
    <source>
        <dbReference type="Proteomes" id="UP000796761"/>
    </source>
</evidence>
<dbReference type="Proteomes" id="UP000796761">
    <property type="component" value="Unassembled WGS sequence"/>
</dbReference>
<dbReference type="EMBL" id="SWJQ01000128">
    <property type="protein sequence ID" value="TRZ21302.1"/>
    <property type="molecule type" value="Genomic_DNA"/>
</dbReference>
<accession>A0A8K1LPG2</accession>
<proteinExistence type="predicted"/>
<evidence type="ECO:0000256" key="1">
    <source>
        <dbReference type="SAM" id="MobiDB-lite"/>
    </source>
</evidence>
<evidence type="ECO:0000313" key="2">
    <source>
        <dbReference type="EMBL" id="TRZ21302.1"/>
    </source>
</evidence>
<feature type="compositionally biased region" description="Polar residues" evidence="1">
    <location>
        <begin position="14"/>
        <end position="23"/>
    </location>
</feature>